<evidence type="ECO:0000256" key="4">
    <source>
        <dbReference type="ARBA" id="ARBA00023163"/>
    </source>
</evidence>
<dbReference type="Proteomes" id="UP000238338">
    <property type="component" value="Unassembled WGS sequence"/>
</dbReference>
<dbReference type="Pfam" id="PF00126">
    <property type="entry name" value="HTH_1"/>
    <property type="match status" value="1"/>
</dbReference>
<dbReference type="Gene3D" id="1.10.10.10">
    <property type="entry name" value="Winged helix-like DNA-binding domain superfamily/Winged helix DNA-binding domain"/>
    <property type="match status" value="1"/>
</dbReference>
<dbReference type="InterPro" id="IPR036388">
    <property type="entry name" value="WH-like_DNA-bd_sf"/>
</dbReference>
<evidence type="ECO:0000313" key="8">
    <source>
        <dbReference type="Proteomes" id="UP000238338"/>
    </source>
</evidence>
<dbReference type="PROSITE" id="PS50931">
    <property type="entry name" value="HTH_LYSR"/>
    <property type="match status" value="1"/>
</dbReference>
<sequence>MSQRGLPARFQRETGPSGYTDNANVTERKAMRDNWDDLRYVLAVAEEGSVSGAARRLGVNHATVLRRIAAFEAAAELSLFEKGPQGYDVPPDLGRIIAATREVEEAVQSVRRMVQGVRAPLSGEVRVTSTDTFCLYVMPEVLGHLRRTAPDLRVELLCSNAHLDLARTHAEIAVRPTPRLPDDLSGDCPARLGFAAFRAVGAEGRDWLGMSGPIGRAGPARWLAAHVDPARLIAVADSFPVLREMAAGGLGTAILPAFLGDEDPRLERAGEEVEPASVPIWVASHADLATVPRIAELRRALSDALAAMAPRLQGAQGVT</sequence>
<evidence type="ECO:0000259" key="6">
    <source>
        <dbReference type="PROSITE" id="PS50931"/>
    </source>
</evidence>
<dbReference type="InterPro" id="IPR000847">
    <property type="entry name" value="LysR_HTH_N"/>
</dbReference>
<dbReference type="AlphaFoldDB" id="A0A2S8SD03"/>
<keyword evidence="8" id="KW-1185">Reference proteome</keyword>
<dbReference type="InterPro" id="IPR005119">
    <property type="entry name" value="LysR_subst-bd"/>
</dbReference>
<evidence type="ECO:0000256" key="1">
    <source>
        <dbReference type="ARBA" id="ARBA00009437"/>
    </source>
</evidence>
<keyword evidence="4" id="KW-0804">Transcription</keyword>
<evidence type="ECO:0000256" key="5">
    <source>
        <dbReference type="SAM" id="MobiDB-lite"/>
    </source>
</evidence>
<dbReference type="EMBL" id="PVEP01000001">
    <property type="protein sequence ID" value="PQV58686.1"/>
    <property type="molecule type" value="Genomic_DNA"/>
</dbReference>
<dbReference type="PANTHER" id="PTHR30537">
    <property type="entry name" value="HTH-TYPE TRANSCRIPTIONAL REGULATOR"/>
    <property type="match status" value="1"/>
</dbReference>
<feature type="region of interest" description="Disordered" evidence="5">
    <location>
        <begin position="1"/>
        <end position="23"/>
    </location>
</feature>
<keyword evidence="3 7" id="KW-0238">DNA-binding</keyword>
<evidence type="ECO:0000256" key="3">
    <source>
        <dbReference type="ARBA" id="ARBA00023125"/>
    </source>
</evidence>
<dbReference type="GO" id="GO:0043565">
    <property type="term" value="F:sequence-specific DNA binding"/>
    <property type="evidence" value="ECO:0007669"/>
    <property type="project" value="TreeGrafter"/>
</dbReference>
<organism evidence="7 8">
    <name type="scientific">Albidovulum denitrificans</name>
    <dbReference type="NCBI Taxonomy" id="404881"/>
    <lineage>
        <taxon>Bacteria</taxon>
        <taxon>Pseudomonadati</taxon>
        <taxon>Pseudomonadota</taxon>
        <taxon>Alphaproteobacteria</taxon>
        <taxon>Rhodobacterales</taxon>
        <taxon>Paracoccaceae</taxon>
        <taxon>Albidovulum</taxon>
    </lineage>
</organism>
<reference evidence="7 8" key="1">
    <citation type="submission" date="2018-02" db="EMBL/GenBank/DDBJ databases">
        <title>Genomic Encyclopedia of Archaeal and Bacterial Type Strains, Phase II (KMG-II): from individual species to whole genera.</title>
        <authorList>
            <person name="Goeker M."/>
        </authorList>
    </citation>
    <scope>NUCLEOTIDE SEQUENCE [LARGE SCALE GENOMIC DNA]</scope>
    <source>
        <strain evidence="7 8">DSM 18921</strain>
    </source>
</reference>
<comment type="caution">
    <text evidence="7">The sequence shown here is derived from an EMBL/GenBank/DDBJ whole genome shotgun (WGS) entry which is preliminary data.</text>
</comment>
<dbReference type="GO" id="GO:0003700">
    <property type="term" value="F:DNA-binding transcription factor activity"/>
    <property type="evidence" value="ECO:0007669"/>
    <property type="project" value="InterPro"/>
</dbReference>
<proteinExistence type="inferred from homology"/>
<feature type="domain" description="HTH lysR-type" evidence="6">
    <location>
        <begin position="33"/>
        <end position="86"/>
    </location>
</feature>
<gene>
    <name evidence="7" type="ORF">LX70_00498</name>
</gene>
<keyword evidence="2" id="KW-0805">Transcription regulation</keyword>
<dbReference type="OrthoDB" id="7768317at2"/>
<dbReference type="SUPFAM" id="SSF53850">
    <property type="entry name" value="Periplasmic binding protein-like II"/>
    <property type="match status" value="1"/>
</dbReference>
<comment type="similarity">
    <text evidence="1">Belongs to the LysR transcriptional regulatory family.</text>
</comment>
<protein>
    <submittedName>
        <fullName evidence="7">DNA-binding transcriptional LysR family regulator</fullName>
    </submittedName>
</protein>
<dbReference type="Gene3D" id="3.40.190.10">
    <property type="entry name" value="Periplasmic binding protein-like II"/>
    <property type="match status" value="1"/>
</dbReference>
<evidence type="ECO:0000313" key="7">
    <source>
        <dbReference type="EMBL" id="PQV58686.1"/>
    </source>
</evidence>
<dbReference type="Pfam" id="PF03466">
    <property type="entry name" value="LysR_substrate"/>
    <property type="match status" value="2"/>
</dbReference>
<name>A0A2S8SD03_9RHOB</name>
<dbReference type="GO" id="GO:0006351">
    <property type="term" value="P:DNA-templated transcription"/>
    <property type="evidence" value="ECO:0007669"/>
    <property type="project" value="TreeGrafter"/>
</dbReference>
<evidence type="ECO:0000256" key="2">
    <source>
        <dbReference type="ARBA" id="ARBA00023015"/>
    </source>
</evidence>
<dbReference type="PANTHER" id="PTHR30537:SF3">
    <property type="entry name" value="TRANSCRIPTIONAL REGULATORY PROTEIN"/>
    <property type="match status" value="1"/>
</dbReference>
<accession>A0A2S8SD03</accession>
<dbReference type="InterPro" id="IPR036390">
    <property type="entry name" value="WH_DNA-bd_sf"/>
</dbReference>
<dbReference type="InterPro" id="IPR058163">
    <property type="entry name" value="LysR-type_TF_proteobact-type"/>
</dbReference>
<dbReference type="SUPFAM" id="SSF46785">
    <property type="entry name" value="Winged helix' DNA-binding domain"/>
    <property type="match status" value="1"/>
</dbReference>